<keyword evidence="5" id="KW-1185">Reference proteome</keyword>
<evidence type="ECO:0000256" key="2">
    <source>
        <dbReference type="ARBA" id="ARBA00022777"/>
    </source>
</evidence>
<dbReference type="PANTHER" id="PTHR10584:SF167">
    <property type="entry name" value="PFKB DOMAIN PROTEIN"/>
    <property type="match status" value="1"/>
</dbReference>
<dbReference type="InterPro" id="IPR011611">
    <property type="entry name" value="PfkB_dom"/>
</dbReference>
<dbReference type="EMBL" id="JANCYW010000008">
    <property type="protein sequence ID" value="KAK4536388.1"/>
    <property type="molecule type" value="Genomic_DNA"/>
</dbReference>
<sequence length="439" mass="46019">MFCRWGGERTASKAPTHARRNRILYRWKRVRGVCGSSACRAQYDLVAWGGVVVDLTVRVDRFPISPFAYQRSRERDTSVGGTCNAAIVASRLGMRAAVLDYTGAAAQDGWAGWVRGALAAEGVDAGGLLPPEGDGRQSSAGKTVLGHYGRTKMCLVLVNGDGQHTYIADSECPLIAEYSREAQLPEQWRAALTGARVVLLDGYGLDGCDAAVVTAALRRCDGVIAFDPQHSAHLTEPTPLARATLAFFRHLVSLSAFVFATHDEALVLTGATAAATDTSPEACARALLALQEPRAASRGTPCAAVLKLGAAGCLVASRTAPNDDTGGGRRSAMAPSDASLHRASCTTPVQVFRVPAFRPQSPVQDTVGAGDAFAATFLSLWMRGASVPLAATAGCAAGCAAVQRIGAGRALPYRADTLAILRQQASVDVAGQVEQLLTR</sequence>
<evidence type="ECO:0000256" key="1">
    <source>
        <dbReference type="ARBA" id="ARBA00022679"/>
    </source>
</evidence>
<dbReference type="Pfam" id="PF00294">
    <property type="entry name" value="PfkB"/>
    <property type="match status" value="1"/>
</dbReference>
<organism evidence="4 5">
    <name type="scientific">Cyanidium caldarium</name>
    <name type="common">Red alga</name>
    <dbReference type="NCBI Taxonomy" id="2771"/>
    <lineage>
        <taxon>Eukaryota</taxon>
        <taxon>Rhodophyta</taxon>
        <taxon>Bangiophyceae</taxon>
        <taxon>Cyanidiales</taxon>
        <taxon>Cyanidiaceae</taxon>
        <taxon>Cyanidium</taxon>
    </lineage>
</organism>
<accession>A0AAV9IX59</accession>
<reference evidence="4 5" key="1">
    <citation type="submission" date="2022-07" db="EMBL/GenBank/DDBJ databases">
        <title>Genome-wide signatures of adaptation to extreme environments.</title>
        <authorList>
            <person name="Cho C.H."/>
            <person name="Yoon H.S."/>
        </authorList>
    </citation>
    <scope>NUCLEOTIDE SEQUENCE [LARGE SCALE GENOMIC DNA]</scope>
    <source>
        <strain evidence="4 5">DBV 063 E5</strain>
    </source>
</reference>
<dbReference type="InterPro" id="IPR029056">
    <property type="entry name" value="Ribokinase-like"/>
</dbReference>
<dbReference type="GO" id="GO:0016301">
    <property type="term" value="F:kinase activity"/>
    <property type="evidence" value="ECO:0007669"/>
    <property type="project" value="UniProtKB-KW"/>
</dbReference>
<evidence type="ECO:0000259" key="3">
    <source>
        <dbReference type="Pfam" id="PF00294"/>
    </source>
</evidence>
<dbReference type="Proteomes" id="UP001301350">
    <property type="component" value="Unassembled WGS sequence"/>
</dbReference>
<keyword evidence="1" id="KW-0808">Transferase</keyword>
<dbReference type="AlphaFoldDB" id="A0AAV9IX59"/>
<evidence type="ECO:0000313" key="4">
    <source>
        <dbReference type="EMBL" id="KAK4536388.1"/>
    </source>
</evidence>
<protein>
    <recommendedName>
        <fullName evidence="3">Carbohydrate kinase PfkB domain-containing protein</fullName>
    </recommendedName>
</protein>
<proteinExistence type="predicted"/>
<name>A0AAV9IX59_CYACA</name>
<keyword evidence="2" id="KW-0418">Kinase</keyword>
<evidence type="ECO:0000313" key="5">
    <source>
        <dbReference type="Proteomes" id="UP001301350"/>
    </source>
</evidence>
<dbReference type="SUPFAM" id="SSF53613">
    <property type="entry name" value="Ribokinase-like"/>
    <property type="match status" value="1"/>
</dbReference>
<comment type="caution">
    <text evidence="4">The sequence shown here is derived from an EMBL/GenBank/DDBJ whole genome shotgun (WGS) entry which is preliminary data.</text>
</comment>
<dbReference type="PANTHER" id="PTHR10584">
    <property type="entry name" value="SUGAR KINASE"/>
    <property type="match status" value="1"/>
</dbReference>
<dbReference type="Gene3D" id="3.40.1190.20">
    <property type="match status" value="1"/>
</dbReference>
<gene>
    <name evidence="4" type="ORF">CDCA_CDCA08G2413</name>
</gene>
<feature type="domain" description="Carbohydrate kinase PfkB" evidence="3">
    <location>
        <begin position="45"/>
        <end position="412"/>
    </location>
</feature>